<dbReference type="STRING" id="140314.SAMN04488076_10987"/>
<evidence type="ECO:0008006" key="4">
    <source>
        <dbReference type="Google" id="ProtNLM"/>
    </source>
</evidence>
<evidence type="ECO:0000313" key="2">
    <source>
        <dbReference type="EMBL" id="CZQ95122.1"/>
    </source>
</evidence>
<evidence type="ECO:0000256" key="1">
    <source>
        <dbReference type="SAM" id="Phobius"/>
    </source>
</evidence>
<protein>
    <recommendedName>
        <fullName evidence="4">Trax</fullName>
    </recommendedName>
</protein>
<name>A0A143YRP0_9LACT</name>
<keyword evidence="1" id="KW-1133">Transmembrane helix</keyword>
<accession>A0A143YRP0</accession>
<gene>
    <name evidence="2" type="ORF">Tpal_1844</name>
</gene>
<keyword evidence="1" id="KW-0472">Membrane</keyword>
<keyword evidence="1" id="KW-0812">Transmembrane</keyword>
<dbReference type="EMBL" id="FJNE01000005">
    <property type="protein sequence ID" value="CZQ95122.1"/>
    <property type="molecule type" value="Genomic_DNA"/>
</dbReference>
<keyword evidence="3" id="KW-1185">Reference proteome</keyword>
<evidence type="ECO:0000313" key="3">
    <source>
        <dbReference type="Proteomes" id="UP000242754"/>
    </source>
</evidence>
<dbReference type="AlphaFoldDB" id="A0A143YRP0"/>
<proteinExistence type="predicted"/>
<feature type="transmembrane region" description="Helical" evidence="1">
    <location>
        <begin position="27"/>
        <end position="54"/>
    </location>
</feature>
<reference evidence="2 3" key="1">
    <citation type="submission" date="2016-02" db="EMBL/GenBank/DDBJ databases">
        <authorList>
            <person name="Wen L."/>
            <person name="He K."/>
            <person name="Yang H."/>
        </authorList>
    </citation>
    <scope>NUCLEOTIDE SEQUENCE [LARGE SCALE GENOMIC DNA]</scope>
    <source>
        <strain evidence="2">Trichococcus palustris</strain>
    </source>
</reference>
<feature type="transmembrane region" description="Helical" evidence="1">
    <location>
        <begin position="66"/>
        <end position="85"/>
    </location>
</feature>
<organism evidence="2 3">
    <name type="scientific">Trichococcus palustris</name>
    <dbReference type="NCBI Taxonomy" id="140314"/>
    <lineage>
        <taxon>Bacteria</taxon>
        <taxon>Bacillati</taxon>
        <taxon>Bacillota</taxon>
        <taxon>Bacilli</taxon>
        <taxon>Lactobacillales</taxon>
        <taxon>Carnobacteriaceae</taxon>
        <taxon>Trichococcus</taxon>
    </lineage>
</organism>
<dbReference type="Proteomes" id="UP000242754">
    <property type="component" value="Unassembled WGS sequence"/>
</dbReference>
<dbReference type="RefSeq" id="WP_087033409.1">
    <property type="nucleotide sequence ID" value="NZ_FJNE01000005.1"/>
</dbReference>
<sequence>MTGNYFNILFTEYGIYVMSEKNMGIGAGLFLLVNLLKLPSLQAFPLLAIVPMLLPLKMEMKPLPKWLGYAYYPLHQVLLILIARLL</sequence>